<accession>A0A0K9PIX4</accession>
<proteinExistence type="predicted"/>
<protein>
    <submittedName>
        <fullName evidence="2">Uncharacterized protein</fullName>
    </submittedName>
</protein>
<dbReference type="AlphaFoldDB" id="A0A0K9PIX4"/>
<gene>
    <name evidence="2" type="ORF">ZOSMA_226G00070</name>
</gene>
<sequence length="102" mass="11396">MRRKQMPSFGDWDHFTDISFSGGCSPKNGNPKPVVKIAEGGGGGGGGEKKKHQHRTSKAVDEDLYKIPPELLYKKPKKKKGLVICDKIKRCFRFSCISSWKS</sequence>
<dbReference type="EMBL" id="LFYR01000804">
    <property type="protein sequence ID" value="KMZ68906.1"/>
    <property type="molecule type" value="Genomic_DNA"/>
</dbReference>
<dbReference type="PANTHER" id="PTHR33699">
    <property type="entry name" value="EXPRESSED PROTEIN"/>
    <property type="match status" value="1"/>
</dbReference>
<organism evidence="2 3">
    <name type="scientific">Zostera marina</name>
    <name type="common">Eelgrass</name>
    <dbReference type="NCBI Taxonomy" id="29655"/>
    <lineage>
        <taxon>Eukaryota</taxon>
        <taxon>Viridiplantae</taxon>
        <taxon>Streptophyta</taxon>
        <taxon>Embryophyta</taxon>
        <taxon>Tracheophyta</taxon>
        <taxon>Spermatophyta</taxon>
        <taxon>Magnoliopsida</taxon>
        <taxon>Liliopsida</taxon>
        <taxon>Zosteraceae</taxon>
        <taxon>Zostera</taxon>
    </lineage>
</organism>
<feature type="region of interest" description="Disordered" evidence="1">
    <location>
        <begin position="23"/>
        <end position="60"/>
    </location>
</feature>
<reference evidence="3" key="1">
    <citation type="journal article" date="2016" name="Nature">
        <title>The genome of the seagrass Zostera marina reveals angiosperm adaptation to the sea.</title>
        <authorList>
            <person name="Olsen J.L."/>
            <person name="Rouze P."/>
            <person name="Verhelst B."/>
            <person name="Lin Y.-C."/>
            <person name="Bayer T."/>
            <person name="Collen J."/>
            <person name="Dattolo E."/>
            <person name="De Paoli E."/>
            <person name="Dittami S."/>
            <person name="Maumus F."/>
            <person name="Michel G."/>
            <person name="Kersting A."/>
            <person name="Lauritano C."/>
            <person name="Lohaus R."/>
            <person name="Toepel M."/>
            <person name="Tonon T."/>
            <person name="Vanneste K."/>
            <person name="Amirebrahimi M."/>
            <person name="Brakel J."/>
            <person name="Bostroem C."/>
            <person name="Chovatia M."/>
            <person name="Grimwood J."/>
            <person name="Jenkins J.W."/>
            <person name="Jueterbock A."/>
            <person name="Mraz A."/>
            <person name="Stam W.T."/>
            <person name="Tice H."/>
            <person name="Bornberg-Bauer E."/>
            <person name="Green P.J."/>
            <person name="Pearson G.A."/>
            <person name="Procaccini G."/>
            <person name="Duarte C.M."/>
            <person name="Schmutz J."/>
            <person name="Reusch T.B.H."/>
            <person name="Van de Peer Y."/>
        </authorList>
    </citation>
    <scope>NUCLEOTIDE SEQUENCE [LARGE SCALE GENOMIC DNA]</scope>
    <source>
        <strain evidence="3">cv. Finnish</strain>
    </source>
</reference>
<evidence type="ECO:0000313" key="2">
    <source>
        <dbReference type="EMBL" id="KMZ68906.1"/>
    </source>
</evidence>
<evidence type="ECO:0000313" key="3">
    <source>
        <dbReference type="Proteomes" id="UP000036987"/>
    </source>
</evidence>
<comment type="caution">
    <text evidence="2">The sequence shown here is derived from an EMBL/GenBank/DDBJ whole genome shotgun (WGS) entry which is preliminary data.</text>
</comment>
<evidence type="ECO:0000256" key="1">
    <source>
        <dbReference type="SAM" id="MobiDB-lite"/>
    </source>
</evidence>
<name>A0A0K9PIX4_ZOSMR</name>
<dbReference type="PANTHER" id="PTHR33699:SF2">
    <property type="entry name" value="PATHOGENIC TYPE III EFFECTOR AVIRULENCE FACTOR AVR AVRRPT-CLEAVAGE: CLEAVAGE SITE PROTEIN-RELATED"/>
    <property type="match status" value="1"/>
</dbReference>
<dbReference type="Proteomes" id="UP000036987">
    <property type="component" value="Unassembled WGS sequence"/>
</dbReference>
<keyword evidence="3" id="KW-1185">Reference proteome</keyword>